<dbReference type="PANTHER" id="PTHR31975:SF2">
    <property type="entry name" value="CHITIN BIOSYNTHESIS PROTEIN CHS6-RELATED"/>
    <property type="match status" value="1"/>
</dbReference>
<accession>A0A9W6YUE1</accession>
<dbReference type="SUPFAM" id="SSF48452">
    <property type="entry name" value="TPR-like"/>
    <property type="match status" value="1"/>
</dbReference>
<gene>
    <name evidence="2" type="ORF">Amon01_000237900</name>
</gene>
<name>A0A9W6YUE1_AMBMO</name>
<reference evidence="2" key="1">
    <citation type="submission" date="2023-04" db="EMBL/GenBank/DDBJ databases">
        <title>Ambrosiozyma monospora NBRC 1965.</title>
        <authorList>
            <person name="Ichikawa N."/>
            <person name="Sato H."/>
            <person name="Tonouchi N."/>
        </authorList>
    </citation>
    <scope>NUCLEOTIDE SEQUENCE</scope>
    <source>
        <strain evidence="2">NBRC 1965</strain>
    </source>
</reference>
<dbReference type="InterPro" id="IPR011990">
    <property type="entry name" value="TPR-like_helical_dom_sf"/>
</dbReference>
<evidence type="ECO:0000313" key="3">
    <source>
        <dbReference type="Proteomes" id="UP001165063"/>
    </source>
</evidence>
<dbReference type="OrthoDB" id="434695at2759"/>
<dbReference type="GO" id="GO:0034044">
    <property type="term" value="C:exomer complex"/>
    <property type="evidence" value="ECO:0007669"/>
    <property type="project" value="TreeGrafter"/>
</dbReference>
<sequence>MASFESNRKASMSSGISFSLSSTHTRSKSRSKPTVITPKIQESVFSESLHFRTNILPELKELGPPDLIHLSKYDKSSRQEIGEYHYALGLNTSSVIQPYMYLQTIQVNDKHLASDKHPKVGTYCSYNCFSKGDVRIRCTFPSTNGPVVQFMPTARNKVTISIGSDDSRNTLLWMETFVSSLIRSAIFSDRVERLLPGLCMYNPMKSTKEAKEALSAMVSLLPKGNLVGSRDLINQSSILNNYLVDAILKFLEITGYYDFVLQEIEKLDDSILNFDVLKIRILLAKGDQTLAVRMMHDLLKLEPRDGWMLLEQARFLISQDRADLAILPASRSVECLPTEFECWKTLIHVYILTKDFQNALLALNSAPMYSSKKKDIYAALKPHSFDFPLPLEGKLTKVWESCEAFGCISGFGGIVEFSPIHHIENVLPSHLQIYEQTKLQCTFKEAYDLMAIMARQLGWTELLRLRSTVFVMEDEYNESVLSEQQKEQSELLTQQQQATAQAKAHAQQQLLLPNSNSNGNGNGRIRSSSVSSAINGSSASLTRISTRFRSKRLSERWLDSLFLIFYENLRSALIWANERANAEDITTLQHIPLEWELIADECFKVHHFEQAMIPMKTCLDTRFSIFACSQLLEYYLYYTTKDIEFRKLNGIKTNFHNGHSKMDGDDSPTSVTGENGNANSNGSSTSNASNASSPTLSSRRIASYALPEDYILKLVCKMISWNYRFYGEFSLLAFQVLKTLIASQDAVLIKSKLETFFNDEDAVTRHSIVGLVDRYISWLQQFDNGL</sequence>
<feature type="region of interest" description="Disordered" evidence="1">
    <location>
        <begin position="659"/>
        <end position="694"/>
    </location>
</feature>
<organism evidence="2 3">
    <name type="scientific">Ambrosiozyma monospora</name>
    <name type="common">Yeast</name>
    <name type="synonym">Endomycopsis monosporus</name>
    <dbReference type="NCBI Taxonomy" id="43982"/>
    <lineage>
        <taxon>Eukaryota</taxon>
        <taxon>Fungi</taxon>
        <taxon>Dikarya</taxon>
        <taxon>Ascomycota</taxon>
        <taxon>Saccharomycotina</taxon>
        <taxon>Pichiomycetes</taxon>
        <taxon>Pichiales</taxon>
        <taxon>Pichiaceae</taxon>
        <taxon>Ambrosiozyma</taxon>
    </lineage>
</organism>
<dbReference type="Pfam" id="PF09295">
    <property type="entry name" value="ChAPs"/>
    <property type="match status" value="1"/>
</dbReference>
<dbReference type="InterPro" id="IPR015374">
    <property type="entry name" value="ChAPs"/>
</dbReference>
<dbReference type="GO" id="GO:0006893">
    <property type="term" value="P:Golgi to plasma membrane transport"/>
    <property type="evidence" value="ECO:0007669"/>
    <property type="project" value="UniProtKB-ARBA"/>
</dbReference>
<dbReference type="AlphaFoldDB" id="A0A9W6YUE1"/>
<dbReference type="Gene3D" id="1.25.40.10">
    <property type="entry name" value="Tetratricopeptide repeat domain"/>
    <property type="match status" value="2"/>
</dbReference>
<feature type="region of interest" description="Disordered" evidence="1">
    <location>
        <begin position="512"/>
        <end position="531"/>
    </location>
</feature>
<dbReference type="EMBL" id="BSXU01000852">
    <property type="protein sequence ID" value="GMG21953.1"/>
    <property type="molecule type" value="Genomic_DNA"/>
</dbReference>
<protein>
    <submittedName>
        <fullName evidence="2">Unnamed protein product</fullName>
    </submittedName>
</protein>
<keyword evidence="3" id="KW-1185">Reference proteome</keyword>
<feature type="compositionally biased region" description="Low complexity" evidence="1">
    <location>
        <begin position="672"/>
        <end position="694"/>
    </location>
</feature>
<evidence type="ECO:0000256" key="1">
    <source>
        <dbReference type="SAM" id="MobiDB-lite"/>
    </source>
</evidence>
<dbReference type="PANTHER" id="PTHR31975">
    <property type="entry name" value="BUD SITE SELECTION PROTEIN 7-RELATED"/>
    <property type="match status" value="1"/>
</dbReference>
<feature type="compositionally biased region" description="Low complexity" evidence="1">
    <location>
        <begin position="15"/>
        <end position="24"/>
    </location>
</feature>
<evidence type="ECO:0000313" key="2">
    <source>
        <dbReference type="EMBL" id="GMG21953.1"/>
    </source>
</evidence>
<proteinExistence type="predicted"/>
<comment type="caution">
    <text evidence="2">The sequence shown here is derived from an EMBL/GenBank/DDBJ whole genome shotgun (WGS) entry which is preliminary data.</text>
</comment>
<dbReference type="Proteomes" id="UP001165063">
    <property type="component" value="Unassembled WGS sequence"/>
</dbReference>
<feature type="region of interest" description="Disordered" evidence="1">
    <location>
        <begin position="15"/>
        <end position="34"/>
    </location>
</feature>